<accession>I7C8N9</accession>
<reference evidence="2" key="1">
    <citation type="journal article" date="2013" name="Microb. Biotechnol.">
        <title>Metabolic potential of the organic-solvent tolerant Pseudomonas putida DOT-T1E deduced from its annotated genome.</title>
        <authorList>
            <person name="Udaondo Z."/>
            <person name="Molina L."/>
            <person name="Daniels C."/>
            <person name="Gomez M.J."/>
            <person name="Molina-Henares M.A."/>
            <person name="Matilla M.A."/>
            <person name="Roca A."/>
            <person name="Fernandez M."/>
            <person name="Duque E."/>
            <person name="Segura A."/>
            <person name="Ramos J.L."/>
        </authorList>
    </citation>
    <scope>NUCLEOTIDE SEQUENCE [LARGE SCALE GENOMIC DNA]</scope>
    <source>
        <strain evidence="2">DOT-T1E</strain>
    </source>
</reference>
<sequence length="44" mass="4895">MFEHSVQLLGSGRYGKSVLSIPAERAQEHPLLCKVVYATLHDRG</sequence>
<dbReference type="Proteomes" id="UP000006503">
    <property type="component" value="Chromosome"/>
</dbReference>
<dbReference type="PATRIC" id="fig|1196325.3.peg.2265"/>
<dbReference type="HOGENOM" id="CLU_3315621_0_0_6"/>
<name>I7C8N9_PSEPT</name>
<organism evidence="1 2">
    <name type="scientific">Pseudomonas putida (strain DOT-T1E)</name>
    <dbReference type="NCBI Taxonomy" id="1196325"/>
    <lineage>
        <taxon>Bacteria</taxon>
        <taxon>Pseudomonadati</taxon>
        <taxon>Pseudomonadota</taxon>
        <taxon>Gammaproteobacteria</taxon>
        <taxon>Pseudomonadales</taxon>
        <taxon>Pseudomonadaceae</taxon>
        <taxon>Pseudomonas</taxon>
    </lineage>
</organism>
<dbReference type="EMBL" id="CP003734">
    <property type="protein sequence ID" value="AFO48119.1"/>
    <property type="molecule type" value="Genomic_DNA"/>
</dbReference>
<evidence type="ECO:0000313" key="2">
    <source>
        <dbReference type="Proteomes" id="UP000006503"/>
    </source>
</evidence>
<gene>
    <name evidence="1" type="ordered locus">T1E_2271</name>
</gene>
<evidence type="ECO:0000313" key="1">
    <source>
        <dbReference type="EMBL" id="AFO48119.1"/>
    </source>
</evidence>
<dbReference type="AlphaFoldDB" id="I7C8N9"/>
<dbReference type="KEGG" id="ppx:T1E_2271"/>
<protein>
    <submittedName>
        <fullName evidence="1">Uncharacterized protein</fullName>
    </submittedName>
</protein>
<proteinExistence type="predicted"/>